<keyword evidence="2" id="KW-1185">Reference proteome</keyword>
<name>A0A699Z6F9_HAELA</name>
<feature type="non-terminal residue" evidence="1">
    <location>
        <position position="114"/>
    </location>
</feature>
<comment type="caution">
    <text evidence="1">The sequence shown here is derived from an EMBL/GenBank/DDBJ whole genome shotgun (WGS) entry which is preliminary data.</text>
</comment>
<gene>
    <name evidence="1" type="ORF">HaLaN_11030</name>
</gene>
<dbReference type="AlphaFoldDB" id="A0A699Z6F9"/>
<dbReference type="Proteomes" id="UP000485058">
    <property type="component" value="Unassembled WGS sequence"/>
</dbReference>
<proteinExistence type="predicted"/>
<protein>
    <submittedName>
        <fullName evidence="1">Uncharacterized protein</fullName>
    </submittedName>
</protein>
<organism evidence="1 2">
    <name type="scientific">Haematococcus lacustris</name>
    <name type="common">Green alga</name>
    <name type="synonym">Haematococcus pluvialis</name>
    <dbReference type="NCBI Taxonomy" id="44745"/>
    <lineage>
        <taxon>Eukaryota</taxon>
        <taxon>Viridiplantae</taxon>
        <taxon>Chlorophyta</taxon>
        <taxon>core chlorophytes</taxon>
        <taxon>Chlorophyceae</taxon>
        <taxon>CS clade</taxon>
        <taxon>Chlamydomonadales</taxon>
        <taxon>Haematococcaceae</taxon>
        <taxon>Haematococcus</taxon>
    </lineage>
</organism>
<evidence type="ECO:0000313" key="1">
    <source>
        <dbReference type="EMBL" id="GFH14896.1"/>
    </source>
</evidence>
<feature type="non-terminal residue" evidence="1">
    <location>
        <position position="1"/>
    </location>
</feature>
<reference evidence="1 2" key="1">
    <citation type="submission" date="2020-02" db="EMBL/GenBank/DDBJ databases">
        <title>Draft genome sequence of Haematococcus lacustris strain NIES-144.</title>
        <authorList>
            <person name="Morimoto D."/>
            <person name="Nakagawa S."/>
            <person name="Yoshida T."/>
            <person name="Sawayama S."/>
        </authorList>
    </citation>
    <scope>NUCLEOTIDE SEQUENCE [LARGE SCALE GENOMIC DNA]</scope>
    <source>
        <strain evidence="1 2">NIES-144</strain>
    </source>
</reference>
<dbReference type="EMBL" id="BLLF01000779">
    <property type="protein sequence ID" value="GFH14896.1"/>
    <property type="molecule type" value="Genomic_DNA"/>
</dbReference>
<accession>A0A699Z6F9</accession>
<evidence type="ECO:0000313" key="2">
    <source>
        <dbReference type="Proteomes" id="UP000485058"/>
    </source>
</evidence>
<sequence>TYDKRDVSSFDPVSWDWTVLSSADRMNGMASGMSTNPSHGPAPGGLADLLRNDDSLLRQIFFGVLRHHHPNLAWCTSNSDSDFDLLEKYLSSLKPEETILVRSRDSFASSVARE</sequence>